<reference evidence="2" key="1">
    <citation type="submission" date="2020-09" db="EMBL/GenBank/DDBJ databases">
        <title>Genome-Enabled Discovery of Anthraquinone Biosynthesis in Senna tora.</title>
        <authorList>
            <person name="Kang S.-H."/>
            <person name="Pandey R.P."/>
            <person name="Lee C.-M."/>
            <person name="Sim J.-S."/>
            <person name="Jeong J.-T."/>
            <person name="Choi B.-S."/>
            <person name="Jung M."/>
            <person name="Ginzburg D."/>
            <person name="Zhao K."/>
            <person name="Won S.Y."/>
            <person name="Oh T.-J."/>
            <person name="Yu Y."/>
            <person name="Kim N.-H."/>
            <person name="Lee O.R."/>
            <person name="Lee T.-H."/>
            <person name="Bashyal P."/>
            <person name="Kim T.-S."/>
            <person name="Lee W.-H."/>
            <person name="Kawkins C."/>
            <person name="Kim C.-K."/>
            <person name="Kim J.S."/>
            <person name="Ahn B.O."/>
            <person name="Rhee S.Y."/>
            <person name="Sohng J.K."/>
        </authorList>
    </citation>
    <scope>NUCLEOTIDE SEQUENCE</scope>
    <source>
        <tissue evidence="2">Leaf</tissue>
    </source>
</reference>
<dbReference type="Proteomes" id="UP000634136">
    <property type="component" value="Unassembled WGS sequence"/>
</dbReference>
<evidence type="ECO:0000313" key="2">
    <source>
        <dbReference type="EMBL" id="KAF7829226.1"/>
    </source>
</evidence>
<keyword evidence="3" id="KW-1185">Reference proteome</keyword>
<feature type="region of interest" description="Disordered" evidence="1">
    <location>
        <begin position="1"/>
        <end position="23"/>
    </location>
</feature>
<proteinExistence type="predicted"/>
<accession>A0A834TZM2</accession>
<name>A0A834TZM2_9FABA</name>
<evidence type="ECO:0000313" key="3">
    <source>
        <dbReference type="Proteomes" id="UP000634136"/>
    </source>
</evidence>
<gene>
    <name evidence="2" type="ORF">G2W53_020390</name>
</gene>
<organism evidence="2 3">
    <name type="scientific">Senna tora</name>
    <dbReference type="NCBI Taxonomy" id="362788"/>
    <lineage>
        <taxon>Eukaryota</taxon>
        <taxon>Viridiplantae</taxon>
        <taxon>Streptophyta</taxon>
        <taxon>Embryophyta</taxon>
        <taxon>Tracheophyta</taxon>
        <taxon>Spermatophyta</taxon>
        <taxon>Magnoliopsida</taxon>
        <taxon>eudicotyledons</taxon>
        <taxon>Gunneridae</taxon>
        <taxon>Pentapetalae</taxon>
        <taxon>rosids</taxon>
        <taxon>fabids</taxon>
        <taxon>Fabales</taxon>
        <taxon>Fabaceae</taxon>
        <taxon>Caesalpinioideae</taxon>
        <taxon>Cassia clade</taxon>
        <taxon>Senna</taxon>
    </lineage>
</organism>
<dbReference type="EMBL" id="JAAIUW010000006">
    <property type="protein sequence ID" value="KAF7829226.1"/>
    <property type="molecule type" value="Genomic_DNA"/>
</dbReference>
<protein>
    <submittedName>
        <fullName evidence="2">Uncharacterized protein</fullName>
    </submittedName>
</protein>
<sequence>MVAAKPQNVRQIRKASSDSDHHKARAGFGYLCKNSHSHHKATKANYKIN</sequence>
<comment type="caution">
    <text evidence="2">The sequence shown here is derived from an EMBL/GenBank/DDBJ whole genome shotgun (WGS) entry which is preliminary data.</text>
</comment>
<evidence type="ECO:0000256" key="1">
    <source>
        <dbReference type="SAM" id="MobiDB-lite"/>
    </source>
</evidence>
<dbReference type="AlphaFoldDB" id="A0A834TZM2"/>